<keyword evidence="12 13" id="KW-0472">Membrane</keyword>
<dbReference type="SUPFAM" id="SSF55874">
    <property type="entry name" value="ATPase domain of HSP90 chaperone/DNA topoisomerase II/histidine kinase"/>
    <property type="match status" value="1"/>
</dbReference>
<feature type="coiled-coil region" evidence="14">
    <location>
        <begin position="107"/>
        <end position="135"/>
    </location>
</feature>
<dbReference type="GO" id="GO:0000155">
    <property type="term" value="F:phosphorelay sensor kinase activity"/>
    <property type="evidence" value="ECO:0007669"/>
    <property type="project" value="UniProtKB-UniRule"/>
</dbReference>
<evidence type="ECO:0000256" key="14">
    <source>
        <dbReference type="SAM" id="Coils"/>
    </source>
</evidence>
<dbReference type="GO" id="GO:0046983">
    <property type="term" value="F:protein dimerization activity"/>
    <property type="evidence" value="ECO:0007669"/>
    <property type="project" value="InterPro"/>
</dbReference>
<keyword evidence="9 13" id="KW-0067">ATP-binding</keyword>
<keyword evidence="10 15" id="KW-1133">Transmembrane helix</keyword>
<comment type="catalytic activity">
    <reaction evidence="1 13">
        <text>ATP + protein L-histidine = ADP + protein N-phospho-L-histidine.</text>
        <dbReference type="EC" id="2.7.13.3"/>
    </reaction>
</comment>
<keyword evidence="5 13" id="KW-0808">Transferase</keyword>
<evidence type="ECO:0000256" key="12">
    <source>
        <dbReference type="ARBA" id="ARBA00023136"/>
    </source>
</evidence>
<sequence>MNIIQRYVVIGFLISLLSLITIGAILFYSFPFMNWASFWEVKVFDLPLMLFSSCIIFLIGIITGLLSGVFEKKQWQTVYDQVTHIEQGRSLMDKQAVPELDMVQQILHKINMQMKEQAKLAQKLANEKAVDMENRVQEIISQERNRLARELHDSVSQQLFAASMLMSAITENNSELAEYQTKQLLLVEQMIQQSQLEMRALLLHLRPVALKGKTLQEGIEELLIELQHKIPMELSWKLEKFRMDKGVEDHLFRIVQESFSNSLRHSKAASLEVLLIERDQFIILRIEDDGIGFDVESEKAGSYGLQNMYDRALEIGGVMKIVSVKGQGTRLEVKVPKIDLKGEDDD</sequence>
<dbReference type="Gene3D" id="1.20.5.1930">
    <property type="match status" value="1"/>
</dbReference>
<keyword evidence="11 13" id="KW-0902">Two-component regulatory system</keyword>
<keyword evidence="18" id="KW-1185">Reference proteome</keyword>
<dbReference type="Proteomes" id="UP000215224">
    <property type="component" value="Chromosome"/>
</dbReference>
<dbReference type="Pfam" id="PF02518">
    <property type="entry name" value="HATPase_c"/>
    <property type="match status" value="1"/>
</dbReference>
<reference evidence="17 18" key="1">
    <citation type="submission" date="2016-12" db="EMBL/GenBank/DDBJ databases">
        <title>The whole genome sequencing and assembly of Bacillus cohnii DSM 6307T strain.</title>
        <authorList>
            <person name="Lee Y.-J."/>
            <person name="Yi H."/>
            <person name="Bahn Y.-S."/>
            <person name="Kim J.F."/>
            <person name="Lee D.-W."/>
        </authorList>
    </citation>
    <scope>NUCLEOTIDE SEQUENCE [LARGE SCALE GENOMIC DNA]</scope>
    <source>
        <strain evidence="17 18">DSM 6307</strain>
    </source>
</reference>
<dbReference type="KEGG" id="bcoh:BC6307_09700"/>
<evidence type="ECO:0000256" key="7">
    <source>
        <dbReference type="ARBA" id="ARBA00022741"/>
    </source>
</evidence>
<name>A0A223KPT2_9BACI</name>
<evidence type="ECO:0000256" key="10">
    <source>
        <dbReference type="ARBA" id="ARBA00022989"/>
    </source>
</evidence>
<dbReference type="SMART" id="SM00387">
    <property type="entry name" value="HATPase_c"/>
    <property type="match status" value="1"/>
</dbReference>
<protein>
    <recommendedName>
        <fullName evidence="13">Sensor histidine kinase</fullName>
        <ecNumber evidence="13">2.7.13.3</ecNumber>
    </recommendedName>
</protein>
<dbReference type="Pfam" id="PF07730">
    <property type="entry name" value="HisKA_3"/>
    <property type="match status" value="1"/>
</dbReference>
<evidence type="ECO:0000256" key="15">
    <source>
        <dbReference type="SAM" id="Phobius"/>
    </source>
</evidence>
<evidence type="ECO:0000313" key="17">
    <source>
        <dbReference type="EMBL" id="AST91535.1"/>
    </source>
</evidence>
<keyword evidence="3 13" id="KW-1003">Cell membrane</keyword>
<evidence type="ECO:0000256" key="5">
    <source>
        <dbReference type="ARBA" id="ARBA00022679"/>
    </source>
</evidence>
<dbReference type="InterPro" id="IPR017202">
    <property type="entry name" value="LiaS/VraS"/>
</dbReference>
<keyword evidence="7 13" id="KW-0547">Nucleotide-binding</keyword>
<dbReference type="RefSeq" id="WP_066415782.1">
    <property type="nucleotide sequence ID" value="NZ_CP018866.1"/>
</dbReference>
<keyword evidence="6 15" id="KW-0812">Transmembrane</keyword>
<evidence type="ECO:0000256" key="2">
    <source>
        <dbReference type="ARBA" id="ARBA00004651"/>
    </source>
</evidence>
<evidence type="ECO:0000313" key="18">
    <source>
        <dbReference type="Proteomes" id="UP000215224"/>
    </source>
</evidence>
<evidence type="ECO:0000256" key="9">
    <source>
        <dbReference type="ARBA" id="ARBA00022840"/>
    </source>
</evidence>
<evidence type="ECO:0000256" key="8">
    <source>
        <dbReference type="ARBA" id="ARBA00022777"/>
    </source>
</evidence>
<evidence type="ECO:0000259" key="16">
    <source>
        <dbReference type="SMART" id="SM00387"/>
    </source>
</evidence>
<feature type="transmembrane region" description="Helical" evidence="15">
    <location>
        <begin position="7"/>
        <end position="28"/>
    </location>
</feature>
<evidence type="ECO:0000256" key="4">
    <source>
        <dbReference type="ARBA" id="ARBA00022553"/>
    </source>
</evidence>
<dbReference type="GO" id="GO:0005886">
    <property type="term" value="C:plasma membrane"/>
    <property type="evidence" value="ECO:0007669"/>
    <property type="project" value="UniProtKB-SubCell"/>
</dbReference>
<dbReference type="GO" id="GO:0005524">
    <property type="term" value="F:ATP binding"/>
    <property type="evidence" value="ECO:0007669"/>
    <property type="project" value="UniProtKB-UniRule"/>
</dbReference>
<evidence type="ECO:0000256" key="1">
    <source>
        <dbReference type="ARBA" id="ARBA00000085"/>
    </source>
</evidence>
<dbReference type="InterPro" id="IPR011712">
    <property type="entry name" value="Sig_transdc_His_kin_sub3_dim/P"/>
</dbReference>
<dbReference type="Gene3D" id="3.30.565.10">
    <property type="entry name" value="Histidine kinase-like ATPase, C-terminal domain"/>
    <property type="match status" value="1"/>
</dbReference>
<feature type="domain" description="Histidine kinase/HSP90-like ATPase" evidence="16">
    <location>
        <begin position="246"/>
        <end position="339"/>
    </location>
</feature>
<feature type="transmembrane region" description="Helical" evidence="15">
    <location>
        <begin position="48"/>
        <end position="70"/>
    </location>
</feature>
<dbReference type="InterPro" id="IPR050482">
    <property type="entry name" value="Sensor_HK_TwoCompSys"/>
</dbReference>
<dbReference type="PANTHER" id="PTHR24421">
    <property type="entry name" value="NITRATE/NITRITE SENSOR PROTEIN NARX-RELATED"/>
    <property type="match status" value="1"/>
</dbReference>
<comment type="subcellular location">
    <subcellularLocation>
        <location evidence="2 13">Cell membrane</location>
        <topology evidence="2 13">Multi-pass membrane protein</topology>
    </subcellularLocation>
</comment>
<evidence type="ECO:0000256" key="13">
    <source>
        <dbReference type="PIRNR" id="PIRNR037431"/>
    </source>
</evidence>
<proteinExistence type="predicted"/>
<dbReference type="STRING" id="1314751.GCA_001591425_02160"/>
<evidence type="ECO:0000256" key="3">
    <source>
        <dbReference type="ARBA" id="ARBA00022475"/>
    </source>
</evidence>
<keyword evidence="14" id="KW-0175">Coiled coil</keyword>
<dbReference type="EC" id="2.7.13.3" evidence="13"/>
<dbReference type="PANTHER" id="PTHR24421:SF37">
    <property type="entry name" value="SENSOR HISTIDINE KINASE NARS"/>
    <property type="match status" value="1"/>
</dbReference>
<organism evidence="17 18">
    <name type="scientific">Sutcliffiella cohnii</name>
    <dbReference type="NCBI Taxonomy" id="33932"/>
    <lineage>
        <taxon>Bacteria</taxon>
        <taxon>Bacillati</taxon>
        <taxon>Bacillota</taxon>
        <taxon>Bacilli</taxon>
        <taxon>Bacillales</taxon>
        <taxon>Bacillaceae</taxon>
        <taxon>Sutcliffiella</taxon>
    </lineage>
</organism>
<dbReference type="InterPro" id="IPR036890">
    <property type="entry name" value="HATPase_C_sf"/>
</dbReference>
<keyword evidence="8 13" id="KW-0418">Kinase</keyword>
<dbReference type="CDD" id="cd16917">
    <property type="entry name" value="HATPase_UhpB-NarQ-NarX-like"/>
    <property type="match status" value="1"/>
</dbReference>
<keyword evidence="4" id="KW-0597">Phosphoprotein</keyword>
<gene>
    <name evidence="17" type="ORF">BC6307_09700</name>
</gene>
<evidence type="ECO:0000256" key="11">
    <source>
        <dbReference type="ARBA" id="ARBA00023012"/>
    </source>
</evidence>
<dbReference type="AlphaFoldDB" id="A0A223KPT2"/>
<dbReference type="EMBL" id="CP018866">
    <property type="protein sequence ID" value="AST91535.1"/>
    <property type="molecule type" value="Genomic_DNA"/>
</dbReference>
<dbReference type="InterPro" id="IPR003594">
    <property type="entry name" value="HATPase_dom"/>
</dbReference>
<dbReference type="PIRSF" id="PIRSF037431">
    <property type="entry name" value="STHK_LiaS"/>
    <property type="match status" value="1"/>
</dbReference>
<accession>A0A223KPT2</accession>
<evidence type="ECO:0000256" key="6">
    <source>
        <dbReference type="ARBA" id="ARBA00022692"/>
    </source>
</evidence>